<feature type="chain" id="PRO_5038831524" evidence="2">
    <location>
        <begin position="22"/>
        <end position="160"/>
    </location>
</feature>
<keyword evidence="2" id="KW-0732">Signal</keyword>
<reference evidence="4" key="1">
    <citation type="journal article" date="2021" name="Curr. Microbiol.">
        <title>Complete genome of nocamycin-producing strain Saccharothrix syringae NRRL B-16468 reveals the biosynthetic potential for secondary metabolites.</title>
        <authorList>
            <person name="Mo X."/>
            <person name="Yang S."/>
        </authorList>
    </citation>
    <scope>NUCLEOTIDE SEQUENCE [LARGE SCALE GENOMIC DNA]</scope>
    <source>
        <strain evidence="4">ATCC 51364 / DSM 43886 / JCM 6844 / KCTC 9398 / NBRC 14523 / NRRL B-16468 / INA 2240</strain>
    </source>
</reference>
<evidence type="ECO:0000313" key="3">
    <source>
        <dbReference type="EMBL" id="QFZ19393.1"/>
    </source>
</evidence>
<feature type="signal peptide" evidence="2">
    <location>
        <begin position="1"/>
        <end position="21"/>
    </location>
</feature>
<sequence>MKIMFALLLVLVTGCATTVTGSGAGTATTTTAGRTTAKKSTAVETTPEETTPAEPTPDADPVPLPTIDEGAPAQYCDQPFAGALGKPMLAVVVETPSGRLDCDQAAAVLFDYYAERRDPTPGLPPLAVGPMTCNQVPEPALPQVVCSDGVDVVYSTWPQT</sequence>
<name>A0A5Q0GZW6_SACSY</name>
<dbReference type="PROSITE" id="PS51257">
    <property type="entry name" value="PROKAR_LIPOPROTEIN"/>
    <property type="match status" value="1"/>
</dbReference>
<feature type="compositionally biased region" description="Low complexity" evidence="1">
    <location>
        <begin position="22"/>
        <end position="53"/>
    </location>
</feature>
<dbReference type="AlphaFoldDB" id="A0A5Q0GZW6"/>
<gene>
    <name evidence="3" type="ORF">EKG83_19870</name>
</gene>
<proteinExistence type="predicted"/>
<dbReference type="RefSeq" id="WP_033433117.1">
    <property type="nucleotide sequence ID" value="NZ_CP034550.1"/>
</dbReference>
<organism evidence="3 4">
    <name type="scientific">Saccharothrix syringae</name>
    <name type="common">Nocardiopsis syringae</name>
    <dbReference type="NCBI Taxonomy" id="103733"/>
    <lineage>
        <taxon>Bacteria</taxon>
        <taxon>Bacillati</taxon>
        <taxon>Actinomycetota</taxon>
        <taxon>Actinomycetes</taxon>
        <taxon>Pseudonocardiales</taxon>
        <taxon>Pseudonocardiaceae</taxon>
        <taxon>Saccharothrix</taxon>
    </lineage>
</organism>
<dbReference type="OrthoDB" id="3697882at2"/>
<evidence type="ECO:0000256" key="2">
    <source>
        <dbReference type="SAM" id="SignalP"/>
    </source>
</evidence>
<protein>
    <submittedName>
        <fullName evidence="3">Uncharacterized protein</fullName>
    </submittedName>
</protein>
<feature type="compositionally biased region" description="Pro residues" evidence="1">
    <location>
        <begin position="54"/>
        <end position="64"/>
    </location>
</feature>
<evidence type="ECO:0000256" key="1">
    <source>
        <dbReference type="SAM" id="MobiDB-lite"/>
    </source>
</evidence>
<accession>A0A5Q0GZW6</accession>
<dbReference type="Proteomes" id="UP000325787">
    <property type="component" value="Chromosome"/>
</dbReference>
<evidence type="ECO:0000313" key="4">
    <source>
        <dbReference type="Proteomes" id="UP000325787"/>
    </source>
</evidence>
<feature type="region of interest" description="Disordered" evidence="1">
    <location>
        <begin position="22"/>
        <end position="70"/>
    </location>
</feature>
<dbReference type="EMBL" id="CP034550">
    <property type="protein sequence ID" value="QFZ19393.1"/>
    <property type="molecule type" value="Genomic_DNA"/>
</dbReference>
<keyword evidence="4" id="KW-1185">Reference proteome</keyword>
<dbReference type="KEGG" id="ssyi:EKG83_19870"/>